<evidence type="ECO:0000256" key="2">
    <source>
        <dbReference type="ARBA" id="ARBA00022801"/>
    </source>
</evidence>
<gene>
    <name evidence="5" type="ORF">L0Y14_07880</name>
</gene>
<dbReference type="InterPro" id="IPR027417">
    <property type="entry name" value="P-loop_NTPase"/>
</dbReference>
<proteinExistence type="predicted"/>
<name>A0A9J7A2H0_9GAMM</name>
<dbReference type="Proteomes" id="UP001056649">
    <property type="component" value="Chromosome"/>
</dbReference>
<keyword evidence="6" id="KW-1185">Reference proteome</keyword>
<evidence type="ECO:0000256" key="1">
    <source>
        <dbReference type="ARBA" id="ARBA00022741"/>
    </source>
</evidence>
<dbReference type="GO" id="GO:0004386">
    <property type="term" value="F:helicase activity"/>
    <property type="evidence" value="ECO:0007669"/>
    <property type="project" value="UniProtKB-KW"/>
</dbReference>
<keyword evidence="1" id="KW-0547">Nucleotide-binding</keyword>
<accession>A0A9J7A2H0</accession>
<keyword evidence="4" id="KW-0067">ATP-binding</keyword>
<dbReference type="GO" id="GO:0016787">
    <property type="term" value="F:hydrolase activity"/>
    <property type="evidence" value="ECO:0007669"/>
    <property type="project" value="UniProtKB-KW"/>
</dbReference>
<dbReference type="AlphaFoldDB" id="A0A9J7A2H0"/>
<protein>
    <recommendedName>
        <fullName evidence="7">Helicase C-terminal domain-containing protein</fullName>
    </recommendedName>
</protein>
<evidence type="ECO:0000256" key="4">
    <source>
        <dbReference type="ARBA" id="ARBA00022840"/>
    </source>
</evidence>
<keyword evidence="3" id="KW-0347">Helicase</keyword>
<dbReference type="GO" id="GO:0005524">
    <property type="term" value="F:ATP binding"/>
    <property type="evidence" value="ECO:0007669"/>
    <property type="project" value="UniProtKB-KW"/>
</dbReference>
<dbReference type="KEGG" id="eps:L0Y14_07880"/>
<dbReference type="RefSeq" id="WP_138921798.1">
    <property type="nucleotide sequence ID" value="NZ_CP090569.1"/>
</dbReference>
<evidence type="ECO:0000313" key="6">
    <source>
        <dbReference type="Proteomes" id="UP001056649"/>
    </source>
</evidence>
<evidence type="ECO:0000256" key="3">
    <source>
        <dbReference type="ARBA" id="ARBA00022806"/>
    </source>
</evidence>
<dbReference type="InterPro" id="IPR050474">
    <property type="entry name" value="Hel308_SKI2-like"/>
</dbReference>
<evidence type="ECO:0000313" key="5">
    <source>
        <dbReference type="EMBL" id="USF89137.1"/>
    </source>
</evidence>
<keyword evidence="2" id="KW-0378">Hydrolase</keyword>
<dbReference type="SUPFAM" id="SSF52540">
    <property type="entry name" value="P-loop containing nucleoside triphosphate hydrolases"/>
    <property type="match status" value="1"/>
</dbReference>
<organism evidence="5 6">
    <name type="scientific">Candidatus Endoriftia persephonae</name>
    <dbReference type="NCBI Taxonomy" id="393765"/>
    <lineage>
        <taxon>Bacteria</taxon>
        <taxon>Pseudomonadati</taxon>
        <taxon>Pseudomonadota</taxon>
        <taxon>Gammaproteobacteria</taxon>
        <taxon>Chromatiales</taxon>
        <taxon>Sedimenticolaceae</taxon>
        <taxon>Candidatus Endoriftia</taxon>
    </lineage>
</organism>
<dbReference type="Gene3D" id="3.40.50.300">
    <property type="entry name" value="P-loop containing nucleotide triphosphate hydrolases"/>
    <property type="match status" value="1"/>
</dbReference>
<reference evidence="5" key="1">
    <citation type="journal article" date="2022" name="Mol. Ecol. Resour.">
        <title>The complete and closed genome of the facultative generalist Candidatus Endoriftia persephone from deep-sea hydrothermal vents.</title>
        <authorList>
            <person name="de Oliveira A.L."/>
            <person name="Srivastava A."/>
            <person name="Espada-Hinojosa S."/>
            <person name="Bright M."/>
        </authorList>
    </citation>
    <scope>NUCLEOTIDE SEQUENCE</scope>
    <source>
        <strain evidence="5">Tica-EPR-9o50.N</strain>
    </source>
</reference>
<dbReference type="PANTHER" id="PTHR47961:SF6">
    <property type="entry name" value="DNA-DIRECTED DNA POLYMERASE"/>
    <property type="match status" value="1"/>
</dbReference>
<evidence type="ECO:0008006" key="7">
    <source>
        <dbReference type="Google" id="ProtNLM"/>
    </source>
</evidence>
<sequence length="208" mass="24066">MPYTMALCQKPYRKEVEHLLRKSILRVTVSSPTLAQGLNLTATTVIMHSIQHYRNGEYRLIDVAQFRNVIGRAGRAFVDVEGLVLFPIFDKHDWRESQWKKLVNGVNEQQLKSGLALLVNRLLTRMNSCLDEPGIEHLQEYVMNNAAGWQFPMLQGEPEQQRAQAEVDWERNLALLDTAVRVLPDKFRARTKCILENHPHFVIPRKKP</sequence>
<dbReference type="EMBL" id="CP090569">
    <property type="protein sequence ID" value="USF89137.1"/>
    <property type="molecule type" value="Genomic_DNA"/>
</dbReference>
<dbReference type="PANTHER" id="PTHR47961">
    <property type="entry name" value="DNA POLYMERASE THETA, PUTATIVE (AFU_ORTHOLOGUE AFUA_1G05260)-RELATED"/>
    <property type="match status" value="1"/>
</dbReference>